<dbReference type="InParanoid" id="S0EXI2"/>
<dbReference type="Gene3D" id="3.10.20.860">
    <property type="match status" value="1"/>
</dbReference>
<evidence type="ECO:0000313" key="2">
    <source>
        <dbReference type="Proteomes" id="UP000014227"/>
    </source>
</evidence>
<dbReference type="HOGENOM" id="CLU_174612_2_1_0"/>
<dbReference type="InterPro" id="IPR022453">
    <property type="entry name" value="Znf_MqsA-type"/>
</dbReference>
<dbReference type="Proteomes" id="UP000014227">
    <property type="component" value="Chromosome I"/>
</dbReference>
<dbReference type="OrthoDB" id="9812340at2"/>
<dbReference type="KEGG" id="ccz:CCALI_02389"/>
<dbReference type="NCBIfam" id="TIGR03831">
    <property type="entry name" value="YgiT_finger"/>
    <property type="match status" value="1"/>
</dbReference>
<dbReference type="AlphaFoldDB" id="S0EXI2"/>
<name>S0EXI2_CHTCT</name>
<dbReference type="RefSeq" id="WP_016483710.1">
    <property type="nucleotide sequence ID" value="NC_021487.1"/>
</dbReference>
<reference evidence="2" key="1">
    <citation type="submission" date="2013-03" db="EMBL/GenBank/DDBJ databases">
        <title>Genome sequence of Chthonomonas calidirosea, the first sequenced genome from the Armatimonadetes phylum (formally candidate division OP10).</title>
        <authorList>
            <person name="Lee K.C.Y."/>
            <person name="Morgan X.C."/>
            <person name="Dunfield P.F."/>
            <person name="Tamas I."/>
            <person name="Houghton K.M."/>
            <person name="Vyssotski M."/>
            <person name="Ryan J.L.J."/>
            <person name="Lagutin K."/>
            <person name="McDonald I.R."/>
            <person name="Stott M.B."/>
        </authorList>
    </citation>
    <scope>NUCLEOTIDE SEQUENCE [LARGE SCALE GENOMIC DNA]</scope>
    <source>
        <strain evidence="2">DSM 23976 / ICMP 18418 / T49</strain>
    </source>
</reference>
<dbReference type="EMBL" id="HF951689">
    <property type="protein sequence ID" value="CCW36193.1"/>
    <property type="molecule type" value="Genomic_DNA"/>
</dbReference>
<dbReference type="PATRIC" id="fig|1303518.3.peg.2485"/>
<proteinExistence type="predicted"/>
<dbReference type="STRING" id="454171.CP488_01704"/>
<gene>
    <name evidence="1" type="ORF">CCALI_02389</name>
</gene>
<organism evidence="1 2">
    <name type="scientific">Chthonomonas calidirosea (strain DSM 23976 / ICMP 18418 / T49)</name>
    <dbReference type="NCBI Taxonomy" id="1303518"/>
    <lineage>
        <taxon>Bacteria</taxon>
        <taxon>Bacillati</taxon>
        <taxon>Armatimonadota</taxon>
        <taxon>Chthonomonadia</taxon>
        <taxon>Chthonomonadales</taxon>
        <taxon>Chthonomonadaceae</taxon>
        <taxon>Chthonomonas</taxon>
    </lineage>
</organism>
<keyword evidence="2" id="KW-1185">Reference proteome</keyword>
<sequence length="92" mass="10064">MLLSEIKTVWAPCPFCGGECRPQEVTLPLCRERNTYVIVQEIPAEVCQECGEILFSVSTAAALLGLLNGKHLPIATNHVPVYRFGNDSTSSE</sequence>
<protein>
    <submittedName>
        <fullName evidence="1">YgiT-type zinc finger domain</fullName>
    </submittedName>
</protein>
<evidence type="ECO:0000313" key="1">
    <source>
        <dbReference type="EMBL" id="CCW36193.1"/>
    </source>
</evidence>
<accession>S0EXI2</accession>